<reference evidence="2 3" key="1">
    <citation type="submission" date="2020-08" db="EMBL/GenBank/DDBJ databases">
        <title>Genomic Encyclopedia of Type Strains, Phase IV (KMG-V): Genome sequencing to study the core and pangenomes of soil and plant-associated prokaryotes.</title>
        <authorList>
            <person name="Whitman W."/>
        </authorList>
    </citation>
    <scope>NUCLEOTIDE SEQUENCE [LARGE SCALE GENOMIC DNA]</scope>
    <source>
        <strain evidence="2 3">M8US30</strain>
    </source>
</reference>
<proteinExistence type="predicted"/>
<keyword evidence="1" id="KW-0472">Membrane</keyword>
<evidence type="ECO:0000313" key="3">
    <source>
        <dbReference type="Proteomes" id="UP000569092"/>
    </source>
</evidence>
<organism evidence="2 3">
    <name type="scientific">Tunturiibacter lichenicola</name>
    <dbReference type="NCBI Taxonomy" id="2051959"/>
    <lineage>
        <taxon>Bacteria</taxon>
        <taxon>Pseudomonadati</taxon>
        <taxon>Acidobacteriota</taxon>
        <taxon>Terriglobia</taxon>
        <taxon>Terriglobales</taxon>
        <taxon>Acidobacteriaceae</taxon>
        <taxon>Tunturiibacter</taxon>
    </lineage>
</organism>
<sequence>MMALIEDMRLFLRQMCEAIGMSGTTANVVPVVLLGVALNVAALGVVASVRTGRQPACQRTTLRAAAQTEWKVVRTVVSTMKAIGQAQRRLCAASEWVESL</sequence>
<dbReference type="Proteomes" id="UP000569092">
    <property type="component" value="Unassembled WGS sequence"/>
</dbReference>
<comment type="caution">
    <text evidence="2">The sequence shown here is derived from an EMBL/GenBank/DDBJ whole genome shotgun (WGS) entry which is preliminary data.</text>
</comment>
<dbReference type="EMBL" id="JACHDZ010000009">
    <property type="protein sequence ID" value="MBB5346136.1"/>
    <property type="molecule type" value="Genomic_DNA"/>
</dbReference>
<name>A0A7W8JBY5_9BACT</name>
<evidence type="ECO:0000313" key="2">
    <source>
        <dbReference type="EMBL" id="MBB5346136.1"/>
    </source>
</evidence>
<keyword evidence="1" id="KW-0812">Transmembrane</keyword>
<evidence type="ECO:0000256" key="1">
    <source>
        <dbReference type="SAM" id="Phobius"/>
    </source>
</evidence>
<dbReference type="AlphaFoldDB" id="A0A7W8JBY5"/>
<gene>
    <name evidence="2" type="ORF">HDF10_004146</name>
</gene>
<accession>A0A7W8JBY5</accession>
<keyword evidence="1" id="KW-1133">Transmembrane helix</keyword>
<feature type="transmembrane region" description="Helical" evidence="1">
    <location>
        <begin position="28"/>
        <end position="49"/>
    </location>
</feature>
<protein>
    <submittedName>
        <fullName evidence="2">Uncharacterized protein</fullName>
    </submittedName>
</protein>